<evidence type="ECO:0000256" key="5">
    <source>
        <dbReference type="ARBA" id="ARBA00022660"/>
    </source>
</evidence>
<keyword evidence="7 16" id="KW-0479">Metal-binding</keyword>
<dbReference type="InterPro" id="IPR011759">
    <property type="entry name" value="Cyt_c_oxidase_su2_TM_dom"/>
</dbReference>
<evidence type="ECO:0000256" key="9">
    <source>
        <dbReference type="ARBA" id="ARBA00022982"/>
    </source>
</evidence>
<dbReference type="InterPro" id="IPR045187">
    <property type="entry name" value="CcO_II"/>
</dbReference>
<feature type="domain" description="Cytochrome oxidase subunit II copper A binding" evidence="21">
    <location>
        <begin position="124"/>
        <end position="238"/>
    </location>
</feature>
<dbReference type="Proteomes" id="UP001597541">
    <property type="component" value="Unassembled WGS sequence"/>
</dbReference>
<feature type="transmembrane region" description="Helical" evidence="19">
    <location>
        <begin position="50"/>
        <end position="69"/>
    </location>
</feature>
<reference evidence="25" key="1">
    <citation type="journal article" date="2019" name="Int. J. Syst. Evol. Microbiol.">
        <title>The Global Catalogue of Microorganisms (GCM) 10K type strain sequencing project: providing services to taxonomists for standard genome sequencing and annotation.</title>
        <authorList>
            <consortium name="The Broad Institute Genomics Platform"/>
            <consortium name="The Broad Institute Genome Sequencing Center for Infectious Disease"/>
            <person name="Wu L."/>
            <person name="Ma J."/>
        </authorList>
    </citation>
    <scope>NUCLEOTIDE SEQUENCE [LARGE SCALE GENOMIC DNA]</scope>
    <source>
        <strain evidence="25">KCTC 3950</strain>
    </source>
</reference>
<dbReference type="SUPFAM" id="SSF46626">
    <property type="entry name" value="Cytochrome c"/>
    <property type="match status" value="1"/>
</dbReference>
<name>A0ABW5PK47_9BACL</name>
<dbReference type="Gene3D" id="2.60.40.420">
    <property type="entry name" value="Cupredoxins - blue copper proteins"/>
    <property type="match status" value="1"/>
</dbReference>
<dbReference type="EC" id="7.1.1.9" evidence="18"/>
<dbReference type="PANTHER" id="PTHR22888:SF10">
    <property type="entry name" value="CYTOCHROME C OXIDASE SUBUNIT 2"/>
    <property type="match status" value="1"/>
</dbReference>
<dbReference type="InterPro" id="IPR009056">
    <property type="entry name" value="Cyt_c-like_dom"/>
</dbReference>
<evidence type="ECO:0000256" key="7">
    <source>
        <dbReference type="ARBA" id="ARBA00022723"/>
    </source>
</evidence>
<dbReference type="NCBIfam" id="TIGR02866">
    <property type="entry name" value="CoxB"/>
    <property type="match status" value="1"/>
</dbReference>
<dbReference type="PRINTS" id="PR01166">
    <property type="entry name" value="CYCOXIDASEII"/>
</dbReference>
<dbReference type="SUPFAM" id="SSF81464">
    <property type="entry name" value="Cytochrome c oxidase subunit II-like, transmembrane region"/>
    <property type="match status" value="1"/>
</dbReference>
<dbReference type="InterPro" id="IPR001505">
    <property type="entry name" value="Copper_CuA"/>
</dbReference>
<feature type="chain" id="PRO_5045498180" description="Cytochrome c oxidase subunit 2" evidence="20">
    <location>
        <begin position="28"/>
        <end position="338"/>
    </location>
</feature>
<evidence type="ECO:0000256" key="16">
    <source>
        <dbReference type="PROSITE-ProRule" id="PRU00433"/>
    </source>
</evidence>
<dbReference type="PANTHER" id="PTHR22888">
    <property type="entry name" value="CYTOCHROME C OXIDASE, SUBUNIT II"/>
    <property type="match status" value="1"/>
</dbReference>
<keyword evidence="8" id="KW-1278">Translocase</keyword>
<keyword evidence="3 17" id="KW-0813">Transport</keyword>
<evidence type="ECO:0000256" key="14">
    <source>
        <dbReference type="ARBA" id="ARBA00024688"/>
    </source>
</evidence>
<comment type="function">
    <text evidence="14 18">Subunits I and II form the functional core of the enzyme complex. Electrons originating in cytochrome c are transferred via heme a and Cu(A) to the binuclear center formed by heme a3 and Cu(B).</text>
</comment>
<accession>A0ABW5PK47</accession>
<dbReference type="PROSITE" id="PS51007">
    <property type="entry name" value="CYTC"/>
    <property type="match status" value="1"/>
</dbReference>
<dbReference type="Pfam" id="PF00034">
    <property type="entry name" value="Cytochrom_C"/>
    <property type="match status" value="1"/>
</dbReference>
<evidence type="ECO:0000256" key="4">
    <source>
        <dbReference type="ARBA" id="ARBA00022617"/>
    </source>
</evidence>
<dbReference type="PROSITE" id="PS00078">
    <property type="entry name" value="COX2"/>
    <property type="match status" value="1"/>
</dbReference>
<evidence type="ECO:0000256" key="6">
    <source>
        <dbReference type="ARBA" id="ARBA00022692"/>
    </source>
</evidence>
<comment type="caution">
    <text evidence="24">The sequence shown here is derived from an EMBL/GenBank/DDBJ whole genome shotgun (WGS) entry which is preliminary data.</text>
</comment>
<proteinExistence type="inferred from homology"/>
<keyword evidence="20" id="KW-0732">Signal</keyword>
<keyword evidence="25" id="KW-1185">Reference proteome</keyword>
<feature type="signal peptide" evidence="20">
    <location>
        <begin position="1"/>
        <end position="27"/>
    </location>
</feature>
<dbReference type="InterPro" id="IPR014222">
    <property type="entry name" value="Cyt_c_oxidase_su2"/>
</dbReference>
<evidence type="ECO:0000256" key="2">
    <source>
        <dbReference type="ARBA" id="ARBA00007866"/>
    </source>
</evidence>
<dbReference type="EMBL" id="JBHUME010000015">
    <property type="protein sequence ID" value="MFD2614900.1"/>
    <property type="molecule type" value="Genomic_DNA"/>
</dbReference>
<evidence type="ECO:0000256" key="18">
    <source>
        <dbReference type="RuleBase" id="RU004024"/>
    </source>
</evidence>
<evidence type="ECO:0000256" key="20">
    <source>
        <dbReference type="SAM" id="SignalP"/>
    </source>
</evidence>
<evidence type="ECO:0000256" key="1">
    <source>
        <dbReference type="ARBA" id="ARBA00004141"/>
    </source>
</evidence>
<evidence type="ECO:0000256" key="10">
    <source>
        <dbReference type="ARBA" id="ARBA00022989"/>
    </source>
</evidence>
<evidence type="ECO:0000256" key="13">
    <source>
        <dbReference type="ARBA" id="ARBA00023136"/>
    </source>
</evidence>
<evidence type="ECO:0000256" key="8">
    <source>
        <dbReference type="ARBA" id="ARBA00022967"/>
    </source>
</evidence>
<evidence type="ECO:0000256" key="12">
    <source>
        <dbReference type="ARBA" id="ARBA00023008"/>
    </source>
</evidence>
<keyword evidence="4 16" id="KW-0349">Heme</keyword>
<dbReference type="PROSITE" id="PS50999">
    <property type="entry name" value="COX2_TM"/>
    <property type="match status" value="1"/>
</dbReference>
<feature type="domain" description="Cytochrome oxidase subunit II transmembrane region profile" evidence="22">
    <location>
        <begin position="23"/>
        <end position="120"/>
    </location>
</feature>
<keyword evidence="10 19" id="KW-1133">Transmembrane helix</keyword>
<evidence type="ECO:0000256" key="3">
    <source>
        <dbReference type="ARBA" id="ARBA00022448"/>
    </source>
</evidence>
<keyword evidence="11 16" id="KW-0408">Iron</keyword>
<comment type="catalytic activity">
    <reaction evidence="15 18">
        <text>4 Fe(II)-[cytochrome c] + O2 + 8 H(+)(in) = 4 Fe(III)-[cytochrome c] + 2 H2O + 4 H(+)(out)</text>
        <dbReference type="Rhea" id="RHEA:11436"/>
        <dbReference type="Rhea" id="RHEA-COMP:10350"/>
        <dbReference type="Rhea" id="RHEA-COMP:14399"/>
        <dbReference type="ChEBI" id="CHEBI:15377"/>
        <dbReference type="ChEBI" id="CHEBI:15378"/>
        <dbReference type="ChEBI" id="CHEBI:15379"/>
        <dbReference type="ChEBI" id="CHEBI:29033"/>
        <dbReference type="ChEBI" id="CHEBI:29034"/>
        <dbReference type="EC" id="7.1.1.9"/>
    </reaction>
</comment>
<dbReference type="InterPro" id="IPR036909">
    <property type="entry name" value="Cyt_c-like_dom_sf"/>
</dbReference>
<dbReference type="Gene3D" id="1.10.287.90">
    <property type="match status" value="1"/>
</dbReference>
<evidence type="ECO:0000256" key="17">
    <source>
        <dbReference type="RuleBase" id="RU000456"/>
    </source>
</evidence>
<protein>
    <recommendedName>
        <fullName evidence="18">Cytochrome c oxidase subunit 2</fullName>
        <ecNumber evidence="18">7.1.1.9</ecNumber>
    </recommendedName>
</protein>
<evidence type="ECO:0000313" key="24">
    <source>
        <dbReference type="EMBL" id="MFD2614900.1"/>
    </source>
</evidence>
<dbReference type="InterPro" id="IPR008972">
    <property type="entry name" value="Cupredoxin"/>
</dbReference>
<keyword evidence="6 17" id="KW-0812">Transmembrane</keyword>
<keyword evidence="9 17" id="KW-0249">Electron transport</keyword>
<dbReference type="RefSeq" id="WP_377606276.1">
    <property type="nucleotide sequence ID" value="NZ_JBHUME010000015.1"/>
</dbReference>
<evidence type="ECO:0000256" key="15">
    <source>
        <dbReference type="ARBA" id="ARBA00047816"/>
    </source>
</evidence>
<organism evidence="24 25">
    <name type="scientific">Paenibacillus gansuensis</name>
    <dbReference type="NCBI Taxonomy" id="306542"/>
    <lineage>
        <taxon>Bacteria</taxon>
        <taxon>Bacillati</taxon>
        <taxon>Bacillota</taxon>
        <taxon>Bacilli</taxon>
        <taxon>Bacillales</taxon>
        <taxon>Paenibacillaceae</taxon>
        <taxon>Paenibacillus</taxon>
    </lineage>
</organism>
<dbReference type="Pfam" id="PF02790">
    <property type="entry name" value="COX2_TM"/>
    <property type="match status" value="1"/>
</dbReference>
<keyword evidence="5 17" id="KW-0679">Respiratory chain</keyword>
<dbReference type="PROSITE" id="PS50857">
    <property type="entry name" value="COX2_CUA"/>
    <property type="match status" value="1"/>
</dbReference>
<evidence type="ECO:0000256" key="19">
    <source>
        <dbReference type="SAM" id="Phobius"/>
    </source>
</evidence>
<comment type="cofactor">
    <cofactor evidence="18">
        <name>Cu cation</name>
        <dbReference type="ChEBI" id="CHEBI:23378"/>
    </cofactor>
    <text evidence="18">Binds a copper A center.</text>
</comment>
<evidence type="ECO:0000313" key="25">
    <source>
        <dbReference type="Proteomes" id="UP001597541"/>
    </source>
</evidence>
<dbReference type="PROSITE" id="PS51257">
    <property type="entry name" value="PROKAR_LIPOPROTEIN"/>
    <property type="match status" value="1"/>
</dbReference>
<evidence type="ECO:0000259" key="22">
    <source>
        <dbReference type="PROSITE" id="PS50999"/>
    </source>
</evidence>
<dbReference type="SUPFAM" id="SSF49503">
    <property type="entry name" value="Cupredoxins"/>
    <property type="match status" value="1"/>
</dbReference>
<evidence type="ECO:0000259" key="23">
    <source>
        <dbReference type="PROSITE" id="PS51007"/>
    </source>
</evidence>
<comment type="similarity">
    <text evidence="2 17">Belongs to the cytochrome c oxidase subunit 2 family.</text>
</comment>
<evidence type="ECO:0000259" key="21">
    <source>
        <dbReference type="PROSITE" id="PS50857"/>
    </source>
</evidence>
<sequence length="338" mass="37382">MNRWHYVKRLLPLIAAMTILLAGCGQADTSTLIPQGPVAQKQYDLMKLSISIMIGVVVIVFALAIYVLIRYRRRPGQTNIPVQVEGNHKLEILWTVIPILLLVVLAIPTVRTTFDLAKDYSKEPDAVKVKVTAHQFWWEFDYPELGIKTAQDLIIPVGKKVQIELVSADVLHSFWVPSLGGKMDTNVGEGNINKMFLIADKEGVYKGKCAELCGASHAYMDFKVQSVQEQDFKAWVSSMKAGAALPADQELKDVFTQKCLSCHAVGDQGVQFAPNLTGIGSRETIAGILANNPENIAKWIHDPQKVKPGNLMPKVDLTEEQITGISEYLSGLKSSIRQ</sequence>
<keyword evidence="13 19" id="KW-0472">Membrane</keyword>
<dbReference type="Pfam" id="PF00116">
    <property type="entry name" value="COX2"/>
    <property type="match status" value="1"/>
</dbReference>
<dbReference type="InterPro" id="IPR034236">
    <property type="entry name" value="CuRO_CcO_Caa3_II"/>
</dbReference>
<dbReference type="CDD" id="cd04213">
    <property type="entry name" value="CuRO_CcO_Caa3_II"/>
    <property type="match status" value="1"/>
</dbReference>
<comment type="subcellular location">
    <subcellularLocation>
        <location evidence="17">Cell membrane</location>
        <topology evidence="17">Multi-pass membrane protein</topology>
    </subcellularLocation>
    <subcellularLocation>
        <location evidence="1">Membrane</location>
        <topology evidence="1">Multi-pass membrane protein</topology>
    </subcellularLocation>
</comment>
<dbReference type="InterPro" id="IPR036257">
    <property type="entry name" value="Cyt_c_oxidase_su2_TM_sf"/>
</dbReference>
<dbReference type="InterPro" id="IPR002429">
    <property type="entry name" value="CcO_II-like_C"/>
</dbReference>
<gene>
    <name evidence="24" type="primary">coxB</name>
    <name evidence="24" type="ORF">ACFSUF_21015</name>
</gene>
<keyword evidence="12 18" id="KW-0186">Copper</keyword>
<feature type="domain" description="Cytochrome c" evidence="23">
    <location>
        <begin position="246"/>
        <end position="333"/>
    </location>
</feature>
<feature type="transmembrane region" description="Helical" evidence="19">
    <location>
        <begin position="90"/>
        <end position="110"/>
    </location>
</feature>
<evidence type="ECO:0000256" key="11">
    <source>
        <dbReference type="ARBA" id="ARBA00023004"/>
    </source>
</evidence>